<organism evidence="2 3">
    <name type="scientific">Lentibacillus populi</name>
    <dbReference type="NCBI Taxonomy" id="1827502"/>
    <lineage>
        <taxon>Bacteria</taxon>
        <taxon>Bacillati</taxon>
        <taxon>Bacillota</taxon>
        <taxon>Bacilli</taxon>
        <taxon>Bacillales</taxon>
        <taxon>Bacillaceae</taxon>
        <taxon>Lentibacillus</taxon>
    </lineage>
</organism>
<reference evidence="2" key="2">
    <citation type="submission" date="2020-09" db="EMBL/GenBank/DDBJ databases">
        <authorList>
            <person name="Sun Q."/>
            <person name="Zhou Y."/>
        </authorList>
    </citation>
    <scope>NUCLEOTIDE SEQUENCE</scope>
    <source>
        <strain evidence="2">CGMCC 1.15454</strain>
    </source>
</reference>
<evidence type="ECO:0000313" key="3">
    <source>
        <dbReference type="Proteomes" id="UP000621492"/>
    </source>
</evidence>
<dbReference type="AlphaFoldDB" id="A0A9W5TY80"/>
<evidence type="ECO:0008006" key="4">
    <source>
        <dbReference type="Google" id="ProtNLM"/>
    </source>
</evidence>
<protein>
    <recommendedName>
        <fullName evidence="4">ABC transporter permease</fullName>
    </recommendedName>
</protein>
<keyword evidence="1" id="KW-0812">Transmembrane</keyword>
<dbReference type="Proteomes" id="UP000621492">
    <property type="component" value="Unassembled WGS sequence"/>
</dbReference>
<evidence type="ECO:0000313" key="2">
    <source>
        <dbReference type="EMBL" id="GGB46128.1"/>
    </source>
</evidence>
<evidence type="ECO:0000256" key="1">
    <source>
        <dbReference type="SAM" id="Phobius"/>
    </source>
</evidence>
<keyword evidence="1" id="KW-0472">Membrane</keyword>
<feature type="transmembrane region" description="Helical" evidence="1">
    <location>
        <begin position="153"/>
        <end position="173"/>
    </location>
</feature>
<feature type="transmembrane region" description="Helical" evidence="1">
    <location>
        <begin position="229"/>
        <end position="247"/>
    </location>
</feature>
<reference evidence="2" key="1">
    <citation type="journal article" date="2014" name="Int. J. Syst. Evol. Microbiol.">
        <title>Complete genome sequence of Corynebacterium casei LMG S-19264T (=DSM 44701T), isolated from a smear-ripened cheese.</title>
        <authorList>
            <consortium name="US DOE Joint Genome Institute (JGI-PGF)"/>
            <person name="Walter F."/>
            <person name="Albersmeier A."/>
            <person name="Kalinowski J."/>
            <person name="Ruckert C."/>
        </authorList>
    </citation>
    <scope>NUCLEOTIDE SEQUENCE</scope>
    <source>
        <strain evidence="2">CGMCC 1.15454</strain>
    </source>
</reference>
<keyword evidence="3" id="KW-1185">Reference proteome</keyword>
<dbReference type="PANTHER" id="PTHR37305">
    <property type="entry name" value="INTEGRAL MEMBRANE PROTEIN-RELATED"/>
    <property type="match status" value="1"/>
</dbReference>
<feature type="transmembrane region" description="Helical" evidence="1">
    <location>
        <begin position="18"/>
        <end position="39"/>
    </location>
</feature>
<name>A0A9W5TY80_9BACI</name>
<keyword evidence="1" id="KW-1133">Transmembrane helix</keyword>
<sequence>MLNVIRADLYKLKHLKSFYVVIVLSAFFDFVILADLSSYPDSYQSTYGNFLQIVFYPFTVWQFMPMVLPLALGILICLFVTNDFSYGTMKDPVTLGHSRFSVFFSKCLVASMATVIILIICMIVSIFTAFWMFDGLSSIPGIQDIVQFGTRTLLEIGLSVALAVLFTTLAFVIKHTAVVMAVHFSVALFVTMIIGAVFLPGSSFFYAWLATAMVKVSNGISIEMAGTTLAVTVIYLMVSFVVGYSVFANRDMK</sequence>
<dbReference type="Pfam" id="PF12730">
    <property type="entry name" value="ABC2_membrane_4"/>
    <property type="match status" value="1"/>
</dbReference>
<dbReference type="PANTHER" id="PTHR37305:SF1">
    <property type="entry name" value="MEMBRANE PROTEIN"/>
    <property type="match status" value="1"/>
</dbReference>
<comment type="caution">
    <text evidence="2">The sequence shown here is derived from an EMBL/GenBank/DDBJ whole genome shotgun (WGS) entry which is preliminary data.</text>
</comment>
<feature type="transmembrane region" description="Helical" evidence="1">
    <location>
        <begin position="59"/>
        <end position="80"/>
    </location>
</feature>
<accession>A0A9W5TY80</accession>
<proteinExistence type="predicted"/>
<dbReference type="RefSeq" id="WP_088051650.1">
    <property type="nucleotide sequence ID" value="NZ_BMJD01000019.1"/>
</dbReference>
<gene>
    <name evidence="2" type="ORF">GCM10011409_24640</name>
</gene>
<dbReference type="EMBL" id="BMJD01000019">
    <property type="protein sequence ID" value="GGB46128.1"/>
    <property type="molecule type" value="Genomic_DNA"/>
</dbReference>
<feature type="transmembrane region" description="Helical" evidence="1">
    <location>
        <begin position="107"/>
        <end position="133"/>
    </location>
</feature>
<feature type="transmembrane region" description="Helical" evidence="1">
    <location>
        <begin position="185"/>
        <end position="209"/>
    </location>
</feature>